<name>A0A381QES5_9ZZZZ</name>
<sequence>MRVRKRVVVGALIVALIGVVSPAIAQAPVERSAYLEYARGSADWTWENYDDLITRWREQFDSESIFGYRPPGRLLEMAVIYSYLFETEREPLYAERAKRVILQFGDYRSQYPQSAIDRRPDYADGVPALPDFFRVMRYIRAFETLDRLNQFSLEEARAAREVIEDSMEYLLRTVEWGTMNRTMLRAESLAWAVRALPDHPRAEVWRMQDRALADDNWGNWEIEDATIYHGIWLYALMGHADVSDRLNALFRTPEMYYYAQYFLNLMAPIGMVPDFGDANWLRNWQHYLVFFEATAAAYEDPQLKWAANVIANRFVDFGDPVDVGLGYFLLDCHRWGSDSIGAEMPEGLSAEVMEDVQGKKIVFRNGWDADSTYLLLNYRDEGDGGLNFRDYLRDTIPVEEEKMTHGHADENSITLLMSGGSVLLHDGGYRDYMPSGPFGAYRQDYFHNRLAIRPEKIWMGQEAGEARLDTPDAVPGQSILDFLHNAGSYRRVRTQKVDFLSLPDVDYSRSRMIDDGWGFEWDRVIAYIKDPEIFVVFDIVKARVEEYFTMANLWHTRRIVEQGDHWYDTVYDQIGSDELPENRHLLIYFPDTHFRLEGTETETRHYQTETLIHQTTAHHFELGETEGFVTVLVPHEAGESPESWVDRIRLIEPVPARTGLGVVIEDGEKTITVGVKQDLRMDIARDWRRPRYTYEAGRIQFDQVETNGDFVFASLVDGELNYTITNLTKATYGEQVLYEGRPSYFYLAFDGSRDASGIGKMRYWRGQVSLEP</sequence>
<organism evidence="1">
    <name type="scientific">marine metagenome</name>
    <dbReference type="NCBI Taxonomy" id="408172"/>
    <lineage>
        <taxon>unclassified sequences</taxon>
        <taxon>metagenomes</taxon>
        <taxon>ecological metagenomes</taxon>
    </lineage>
</organism>
<dbReference type="AlphaFoldDB" id="A0A381QES5"/>
<dbReference type="Gene3D" id="2.70.98.70">
    <property type="match status" value="1"/>
</dbReference>
<gene>
    <name evidence="1" type="ORF">METZ01_LOCUS30676</name>
</gene>
<dbReference type="Gene3D" id="1.50.10.100">
    <property type="entry name" value="Chondroitin AC/alginate lyase"/>
    <property type="match status" value="1"/>
</dbReference>
<reference evidence="1" key="1">
    <citation type="submission" date="2018-05" db="EMBL/GenBank/DDBJ databases">
        <authorList>
            <person name="Lanie J.A."/>
            <person name="Ng W.-L."/>
            <person name="Kazmierczak K.M."/>
            <person name="Andrzejewski T.M."/>
            <person name="Davidsen T.M."/>
            <person name="Wayne K.J."/>
            <person name="Tettelin H."/>
            <person name="Glass J.I."/>
            <person name="Rusch D."/>
            <person name="Podicherti R."/>
            <person name="Tsui H.-C.T."/>
            <person name="Winkler M.E."/>
        </authorList>
    </citation>
    <scope>NUCLEOTIDE SEQUENCE</scope>
</reference>
<dbReference type="EMBL" id="UINC01001330">
    <property type="protein sequence ID" value="SUZ77822.1"/>
    <property type="molecule type" value="Genomic_DNA"/>
</dbReference>
<proteinExistence type="predicted"/>
<dbReference type="InterPro" id="IPR008929">
    <property type="entry name" value="Chondroitin_lyas"/>
</dbReference>
<evidence type="ECO:0008006" key="2">
    <source>
        <dbReference type="Google" id="ProtNLM"/>
    </source>
</evidence>
<evidence type="ECO:0000313" key="1">
    <source>
        <dbReference type="EMBL" id="SUZ77822.1"/>
    </source>
</evidence>
<protein>
    <recommendedName>
        <fullName evidence="2">Heparin-sulfate lyase N-terminal domain-containing protein</fullName>
    </recommendedName>
</protein>
<accession>A0A381QES5</accession>